<gene>
    <name evidence="2" type="ORF">A4V02_02645</name>
    <name evidence="3" type="ORF">E5333_04105</name>
</gene>
<feature type="transmembrane region" description="Helical" evidence="1">
    <location>
        <begin position="30"/>
        <end position="50"/>
    </location>
</feature>
<dbReference type="GeneID" id="65535740"/>
<accession>A0A1Z2XEA3</accession>
<name>A0A1B1S7G2_9BACT</name>
<dbReference type="KEGG" id="pary:A4V02_02645"/>
<organism evidence="2 4">
    <name type="scientific">Muribaculum intestinale</name>
    <dbReference type="NCBI Taxonomy" id="1796646"/>
    <lineage>
        <taxon>Bacteria</taxon>
        <taxon>Pseudomonadati</taxon>
        <taxon>Bacteroidota</taxon>
        <taxon>Bacteroidia</taxon>
        <taxon>Bacteroidales</taxon>
        <taxon>Muribaculaceae</taxon>
        <taxon>Muribaculum</taxon>
    </lineage>
</organism>
<dbReference type="Proteomes" id="UP000186351">
    <property type="component" value="Chromosome"/>
</dbReference>
<reference evidence="4" key="1">
    <citation type="submission" date="2016-04" db="EMBL/GenBank/DDBJ databases">
        <title>Complete Genome Sequences of Twelve Strains of a Stable Defined Moderately Diverse Mouse Microbiota 2 (sDMDMm2).</title>
        <authorList>
            <person name="Uchimura Y."/>
            <person name="Wyss M."/>
            <person name="Brugiroux S."/>
            <person name="Limenitakis J.P."/>
            <person name="Stecher B."/>
            <person name="McCoy K.D."/>
            <person name="Macpherson A.J."/>
        </authorList>
    </citation>
    <scope>NUCLEOTIDE SEQUENCE [LARGE SCALE GENOMIC DNA]</scope>
    <source>
        <strain evidence="4">YL27</strain>
    </source>
</reference>
<dbReference type="EMBL" id="CP015402">
    <property type="protein sequence ID" value="ANU62729.1"/>
    <property type="molecule type" value="Genomic_DNA"/>
</dbReference>
<evidence type="ECO:0000313" key="2">
    <source>
        <dbReference type="EMBL" id="ANU62729.1"/>
    </source>
</evidence>
<evidence type="ECO:0000256" key="1">
    <source>
        <dbReference type="SAM" id="Phobius"/>
    </source>
</evidence>
<dbReference type="OrthoDB" id="1122086at2"/>
<protein>
    <submittedName>
        <fullName evidence="2">DUF4492 domain-containing protein</fullName>
    </submittedName>
</protein>
<dbReference type="Pfam" id="PF14899">
    <property type="entry name" value="DUF4492"/>
    <property type="match status" value="1"/>
</dbReference>
<dbReference type="Proteomes" id="UP000306630">
    <property type="component" value="Unassembled WGS sequence"/>
</dbReference>
<dbReference type="InterPro" id="IPR027853">
    <property type="entry name" value="DUF4492"/>
</dbReference>
<accession>A0A1B1S7G2</accession>
<sequence length="77" mass="9134">MIAPRQIAALPARIYRFYRDGFRSMTVGRYLWVLILVKLFILFFVFRLFFFPDVLQRDYADDAQRARAVRTSLIGSP</sequence>
<reference evidence="3 5" key="3">
    <citation type="submission" date="2019-04" db="EMBL/GenBank/DDBJ databases">
        <title>Microbes associate with the intestines of laboratory mice.</title>
        <authorList>
            <person name="Navarre W."/>
            <person name="Wong E."/>
            <person name="Huang K."/>
            <person name="Tropini C."/>
            <person name="Ng K."/>
            <person name="Yu B."/>
        </authorList>
    </citation>
    <scope>NUCLEOTIDE SEQUENCE [LARGE SCALE GENOMIC DNA]</scope>
    <source>
        <strain evidence="3 5">NM06_A21</strain>
    </source>
</reference>
<dbReference type="RefSeq" id="WP_068960107.1">
    <property type="nucleotide sequence ID" value="NZ_CAJTAP010000002.1"/>
</dbReference>
<keyword evidence="1" id="KW-1133">Transmembrane helix</keyword>
<dbReference type="STRING" id="1796646.A4V02_02645"/>
<dbReference type="AlphaFoldDB" id="A0A1B1S7G2"/>
<keyword evidence="4" id="KW-1185">Reference proteome</keyword>
<evidence type="ECO:0000313" key="4">
    <source>
        <dbReference type="Proteomes" id="UP000186351"/>
    </source>
</evidence>
<proteinExistence type="predicted"/>
<evidence type="ECO:0000313" key="5">
    <source>
        <dbReference type="Proteomes" id="UP000306630"/>
    </source>
</evidence>
<dbReference type="EMBL" id="SRYD01000012">
    <property type="protein sequence ID" value="TGY75372.1"/>
    <property type="molecule type" value="Genomic_DNA"/>
</dbReference>
<reference evidence="2" key="2">
    <citation type="submission" date="2017-04" db="EMBL/GenBank/DDBJ databases">
        <title>Complete Genome Sequences of Twelve Strains of a Stable Defined Moderately Diverse Mouse Microbiota 2 (sDMDMm2).</title>
        <authorList>
            <person name="Uchimura Y."/>
            <person name="Wyss M."/>
            <person name="Brugiroux S."/>
            <person name="Limenitakis J.P."/>
            <person name="Stecher B."/>
            <person name="McCoy K.D."/>
            <person name="Macpherson A.J."/>
        </authorList>
    </citation>
    <scope>NUCLEOTIDE SEQUENCE</scope>
    <source>
        <strain evidence="2">YL27</strain>
    </source>
</reference>
<keyword evidence="1" id="KW-0812">Transmembrane</keyword>
<evidence type="ECO:0000313" key="3">
    <source>
        <dbReference type="EMBL" id="TGY75372.1"/>
    </source>
</evidence>
<keyword evidence="1" id="KW-0472">Membrane</keyword>